<organism evidence="2 3">
    <name type="scientific">Muraenolepis orangiensis</name>
    <name type="common">Patagonian moray cod</name>
    <dbReference type="NCBI Taxonomy" id="630683"/>
    <lineage>
        <taxon>Eukaryota</taxon>
        <taxon>Metazoa</taxon>
        <taxon>Chordata</taxon>
        <taxon>Craniata</taxon>
        <taxon>Vertebrata</taxon>
        <taxon>Euteleostomi</taxon>
        <taxon>Actinopterygii</taxon>
        <taxon>Neopterygii</taxon>
        <taxon>Teleostei</taxon>
        <taxon>Neoteleostei</taxon>
        <taxon>Acanthomorphata</taxon>
        <taxon>Zeiogadaria</taxon>
        <taxon>Gadariae</taxon>
        <taxon>Gadiformes</taxon>
        <taxon>Muraenolepidoidei</taxon>
        <taxon>Muraenolepididae</taxon>
        <taxon>Muraenolepis</taxon>
    </lineage>
</organism>
<keyword evidence="1" id="KW-1133">Transmembrane helix</keyword>
<evidence type="ECO:0000313" key="2">
    <source>
        <dbReference type="EMBL" id="KAJ3605509.1"/>
    </source>
</evidence>
<reference evidence="2" key="1">
    <citation type="submission" date="2022-07" db="EMBL/GenBank/DDBJ databases">
        <title>Chromosome-level genome of Muraenolepis orangiensis.</title>
        <authorList>
            <person name="Kim J."/>
        </authorList>
    </citation>
    <scope>NUCLEOTIDE SEQUENCE</scope>
    <source>
        <strain evidence="2">KU_S4_2022</strain>
        <tissue evidence="2">Muscle</tissue>
    </source>
</reference>
<accession>A0A9Q0EDT9</accession>
<proteinExistence type="predicted"/>
<dbReference type="Gene3D" id="3.90.1170.40">
    <property type="entry name" value="Molybdopterin biosynthesis MoaE subunit"/>
    <property type="match status" value="1"/>
</dbReference>
<keyword evidence="3" id="KW-1185">Reference proteome</keyword>
<sequence length="221" mass="23763">MDTGEVGGGTEQSRDLIGLSSEPLSIEGVYSSALSPSCGAVALFIAISSPHRCEAQEAVSHCINALKANAPIWKKVTLLKRFTSLKIQSGKKILNVAGPETAEVSEMFSKRLFGEHLRVSPNGCLENISECLGEFHHSENISVCLGVFHRSENISECLGAFHRSESISVCGSVLPRSGGVVIFFYILDISAYNAFVIWMAFEPRLEQRETAISGGAGQGID</sequence>
<name>A0A9Q0EDT9_9TELE</name>
<evidence type="ECO:0000256" key="1">
    <source>
        <dbReference type="SAM" id="Phobius"/>
    </source>
</evidence>
<dbReference type="SUPFAM" id="SSF54690">
    <property type="entry name" value="Molybdopterin synthase subunit MoaE"/>
    <property type="match status" value="1"/>
</dbReference>
<comment type="caution">
    <text evidence="2">The sequence shown here is derived from an EMBL/GenBank/DDBJ whole genome shotgun (WGS) entry which is preliminary data.</text>
</comment>
<dbReference type="InterPro" id="IPR036563">
    <property type="entry name" value="MoaE_sf"/>
</dbReference>
<protein>
    <submittedName>
        <fullName evidence="2">Uncharacterized protein</fullName>
    </submittedName>
</protein>
<dbReference type="AlphaFoldDB" id="A0A9Q0EDT9"/>
<evidence type="ECO:0000313" key="3">
    <source>
        <dbReference type="Proteomes" id="UP001148018"/>
    </source>
</evidence>
<dbReference type="GO" id="GO:0006777">
    <property type="term" value="P:Mo-molybdopterin cofactor biosynthetic process"/>
    <property type="evidence" value="ECO:0007669"/>
    <property type="project" value="InterPro"/>
</dbReference>
<feature type="transmembrane region" description="Helical" evidence="1">
    <location>
        <begin position="182"/>
        <end position="201"/>
    </location>
</feature>
<keyword evidence="1" id="KW-0812">Transmembrane</keyword>
<dbReference type="OrthoDB" id="5531344at2759"/>
<dbReference type="Proteomes" id="UP001148018">
    <property type="component" value="Unassembled WGS sequence"/>
</dbReference>
<keyword evidence="1" id="KW-0472">Membrane</keyword>
<dbReference type="EMBL" id="JANIIK010000043">
    <property type="protein sequence ID" value="KAJ3605509.1"/>
    <property type="molecule type" value="Genomic_DNA"/>
</dbReference>
<gene>
    <name evidence="2" type="ORF">NHX12_027555</name>
</gene>